<reference evidence="2" key="1">
    <citation type="journal article" date="2013" name="Mol. Plant Microbe Interact.">
        <title>Global aspects of pacC regulation of pathogenicity genes in Colletotrichum gloeosporioides as revealed by transcriptome analysis.</title>
        <authorList>
            <person name="Alkan N."/>
            <person name="Meng X."/>
            <person name="Friedlander G."/>
            <person name="Reuveni E."/>
            <person name="Sukno S."/>
            <person name="Sherman A."/>
            <person name="Thon M."/>
            <person name="Fluhr R."/>
            <person name="Prusky D."/>
        </authorList>
    </citation>
    <scope>NUCLEOTIDE SEQUENCE [LARGE SCALE GENOMIC DNA]</scope>
    <source>
        <strain evidence="2">Cg-14</strain>
    </source>
</reference>
<organism evidence="1 2">
    <name type="scientific">Colletotrichum gloeosporioides (strain Cg-14)</name>
    <name type="common">Anthracnose fungus</name>
    <name type="synonym">Glomerella cingulata</name>
    <dbReference type="NCBI Taxonomy" id="1237896"/>
    <lineage>
        <taxon>Eukaryota</taxon>
        <taxon>Fungi</taxon>
        <taxon>Dikarya</taxon>
        <taxon>Ascomycota</taxon>
        <taxon>Pezizomycotina</taxon>
        <taxon>Sordariomycetes</taxon>
        <taxon>Hypocreomycetidae</taxon>
        <taxon>Glomerellales</taxon>
        <taxon>Glomerellaceae</taxon>
        <taxon>Colletotrichum</taxon>
        <taxon>Colletotrichum gloeosporioides species complex</taxon>
    </lineage>
</organism>
<dbReference type="Proteomes" id="UP000015530">
    <property type="component" value="Unassembled WGS sequence"/>
</dbReference>
<sequence length="38" mass="4197">MRSTTAPSTSCLPPISPFFKHNLFPCLEVTGNHRKGHS</sequence>
<evidence type="ECO:0000313" key="1">
    <source>
        <dbReference type="EMBL" id="EQB49032.1"/>
    </source>
</evidence>
<dbReference type="HOGENOM" id="CLU_3335519_0_0_1"/>
<dbReference type="EMBL" id="AMYD01002443">
    <property type="protein sequence ID" value="EQB49032.1"/>
    <property type="molecule type" value="Genomic_DNA"/>
</dbReference>
<proteinExistence type="predicted"/>
<name>T0K084_COLGC</name>
<dbReference type="AlphaFoldDB" id="T0K084"/>
<evidence type="ECO:0000313" key="2">
    <source>
        <dbReference type="Proteomes" id="UP000015530"/>
    </source>
</evidence>
<accession>T0K084</accession>
<protein>
    <submittedName>
        <fullName evidence="1">Uncharacterized protein</fullName>
    </submittedName>
</protein>
<comment type="caution">
    <text evidence="1">The sequence shown here is derived from an EMBL/GenBank/DDBJ whole genome shotgun (WGS) entry which is preliminary data.</text>
</comment>
<gene>
    <name evidence="1" type="ORF">CGLO_11668</name>
</gene>